<proteinExistence type="predicted"/>
<evidence type="ECO:0000256" key="1">
    <source>
        <dbReference type="SAM" id="SignalP"/>
    </source>
</evidence>
<dbReference type="Proteomes" id="UP001320843">
    <property type="component" value="Unassembled WGS sequence"/>
</dbReference>
<dbReference type="InterPro" id="IPR019106">
    <property type="entry name" value="T4SS_TrbC"/>
</dbReference>
<keyword evidence="3" id="KW-1185">Reference proteome</keyword>
<gene>
    <name evidence="2" type="ORF">NB700_001869</name>
</gene>
<reference evidence="2 3" key="1">
    <citation type="submission" date="2022-06" db="EMBL/GenBank/DDBJ databases">
        <title>Dynamics of rice microbiomes reveals core vertical transmitted seed endophytes.</title>
        <authorList>
            <person name="Liao K."/>
            <person name="Zhang X."/>
        </authorList>
    </citation>
    <scope>NUCLEOTIDE SEQUENCE [LARGE SCALE GENOMIC DNA]</scope>
    <source>
        <strain evidence="2 3">YT10-10-1</strain>
    </source>
</reference>
<comment type="caution">
    <text evidence="2">The sequence shown here is derived from an EMBL/GenBank/DDBJ whole genome shotgun (WGS) entry which is preliminary data.</text>
</comment>
<sequence>MVSRILYSLRAFSVGAVIGIAIAVTGNAAAQEAGTLNEAKVLATDTSVEGLTRHTVDVLRNSAAILGDTSEIRDQAKVEDIATEQELYFKGLLQSATSYSADAMNAAAIHYGLQPADKHDGVNIARGDTGVRYRLFVSMAMGPAALKQAMQYGIKYDHSMVLSLRGPLPGEKLDPMVFRMMDMIGGVKEGMKIPNIEINPPAFTDSGVATVPTLVALDEEGKVLAKASGVMDPEWIESEIRAGHTGDLGVHGATVEIAEIDLLEAIIAKAKAADPKELAEKARREMWKKVPLIPLPAATEKRLREMDAGFTVTQDIPLPDGTYLARKGDYFNPLDNPELDFHEVIVVVDATKQDQVKFALALNRVLKDRGMILLLSDIDRERAWPTFAVLTHRLGNQPFLLTSDVQERFRIEKVPTVITVVDKKIEIQELPTSLMEGNQ</sequence>
<protein>
    <recommendedName>
        <fullName evidence="4">Conjugal transfer protein TraW</fullName>
    </recommendedName>
</protein>
<evidence type="ECO:0000313" key="3">
    <source>
        <dbReference type="Proteomes" id="UP001320843"/>
    </source>
</evidence>
<accession>A0ABT3DUX9</accession>
<keyword evidence="1" id="KW-0732">Signal</keyword>
<evidence type="ECO:0008006" key="4">
    <source>
        <dbReference type="Google" id="ProtNLM"/>
    </source>
</evidence>
<dbReference type="Pfam" id="PF09673">
    <property type="entry name" value="TrbC_Ftype"/>
    <property type="match status" value="1"/>
</dbReference>
<feature type="chain" id="PRO_5047530017" description="Conjugal transfer protein TraW" evidence="1">
    <location>
        <begin position="24"/>
        <end position="439"/>
    </location>
</feature>
<organism evidence="2 3">
    <name type="scientific">Xanthomonas sacchari</name>
    <dbReference type="NCBI Taxonomy" id="56458"/>
    <lineage>
        <taxon>Bacteria</taxon>
        <taxon>Pseudomonadati</taxon>
        <taxon>Pseudomonadota</taxon>
        <taxon>Gammaproteobacteria</taxon>
        <taxon>Lysobacterales</taxon>
        <taxon>Lysobacteraceae</taxon>
        <taxon>Xanthomonas</taxon>
    </lineage>
</organism>
<dbReference type="EMBL" id="JANFWR010000010">
    <property type="protein sequence ID" value="MCW0399313.1"/>
    <property type="molecule type" value="Genomic_DNA"/>
</dbReference>
<evidence type="ECO:0000313" key="2">
    <source>
        <dbReference type="EMBL" id="MCW0399313.1"/>
    </source>
</evidence>
<feature type="signal peptide" evidence="1">
    <location>
        <begin position="1"/>
        <end position="23"/>
    </location>
</feature>
<name>A0ABT3DUX9_9XANT</name>